<organism evidence="4 5">
    <name type="scientific">Candidatus Desulfaltia bathyphila</name>
    <dbReference type="NCBI Taxonomy" id="2841697"/>
    <lineage>
        <taxon>Bacteria</taxon>
        <taxon>Pseudomonadati</taxon>
        <taxon>Thermodesulfobacteriota</taxon>
        <taxon>Desulfobacteria</taxon>
        <taxon>Desulfobacterales</taxon>
        <taxon>Desulfobacterales incertae sedis</taxon>
        <taxon>Candidatus Desulfaltia</taxon>
    </lineage>
</organism>
<dbReference type="Pfam" id="PF01648">
    <property type="entry name" value="ACPS"/>
    <property type="match status" value="1"/>
</dbReference>
<dbReference type="InterPro" id="IPR008278">
    <property type="entry name" value="4-PPantetheinyl_Trfase_dom"/>
</dbReference>
<evidence type="ECO:0000259" key="3">
    <source>
        <dbReference type="Pfam" id="PF01648"/>
    </source>
</evidence>
<evidence type="ECO:0000256" key="2">
    <source>
        <dbReference type="ARBA" id="ARBA00022679"/>
    </source>
</evidence>
<dbReference type="EMBL" id="JACNLL010000060">
    <property type="protein sequence ID" value="MBC8199697.1"/>
    <property type="molecule type" value="Genomic_DNA"/>
</dbReference>
<dbReference type="Proteomes" id="UP000603545">
    <property type="component" value="Unassembled WGS sequence"/>
</dbReference>
<dbReference type="PANTHER" id="PTHR12215">
    <property type="entry name" value="PHOSPHOPANTETHEINE TRANSFERASE"/>
    <property type="match status" value="1"/>
</dbReference>
<comment type="caution">
    <text evidence="4">The sequence shown here is derived from an EMBL/GenBank/DDBJ whole genome shotgun (WGS) entry which is preliminary data.</text>
</comment>
<feature type="domain" description="4'-phosphopantetheinyl transferase" evidence="3">
    <location>
        <begin position="82"/>
        <end position="151"/>
    </location>
</feature>
<sequence length="195" mass="22408">MASIYPVILAVPDDKRNLSGKNRTLYLSRHARDALEISARKSRIHLSDLLKDENGVPQPCGDNYWSLSHKPAYVAAVVAPERIGIDIEEIRRCSESLFRKIADHREWGLADTDKFKLFFRYWTAKEAVLKAVGTGLKDLSKCKIAHLIDENNLAIDYMNKRWLVEHLFFNGHITSVNKGLYDIKWSVVRRQGLED</sequence>
<dbReference type="InterPro" id="IPR037143">
    <property type="entry name" value="4-PPantetheinyl_Trfase_dom_sf"/>
</dbReference>
<reference evidence="4 5" key="1">
    <citation type="submission" date="2020-08" db="EMBL/GenBank/DDBJ databases">
        <title>Bridging the membrane lipid divide: bacteria of the FCB group superphylum have the potential to synthesize archaeal ether lipids.</title>
        <authorList>
            <person name="Villanueva L."/>
            <person name="Von Meijenfeldt F.A.B."/>
            <person name="Westbye A.B."/>
            <person name="Yadav S."/>
            <person name="Hopmans E.C."/>
            <person name="Dutilh B.E."/>
            <person name="Sinninghe Damste J.S."/>
        </authorList>
    </citation>
    <scope>NUCLEOTIDE SEQUENCE [LARGE SCALE GENOMIC DNA]</scope>
    <source>
        <strain evidence="4">NIOZ-UU82</strain>
    </source>
</reference>
<proteinExistence type="inferred from homology"/>
<dbReference type="GO" id="GO:0005829">
    <property type="term" value="C:cytosol"/>
    <property type="evidence" value="ECO:0007669"/>
    <property type="project" value="TreeGrafter"/>
</dbReference>
<accession>A0A8J6N814</accession>
<evidence type="ECO:0000313" key="5">
    <source>
        <dbReference type="Proteomes" id="UP000603545"/>
    </source>
</evidence>
<protein>
    <submittedName>
        <fullName evidence="4">4'-phosphopantetheinyl transferase superfamily protein</fullName>
    </submittedName>
</protein>
<dbReference type="GO" id="GO:0000287">
    <property type="term" value="F:magnesium ion binding"/>
    <property type="evidence" value="ECO:0007669"/>
    <property type="project" value="InterPro"/>
</dbReference>
<dbReference type="SUPFAM" id="SSF56214">
    <property type="entry name" value="4'-phosphopantetheinyl transferase"/>
    <property type="match status" value="1"/>
</dbReference>
<keyword evidence="2 4" id="KW-0808">Transferase</keyword>
<evidence type="ECO:0000313" key="4">
    <source>
        <dbReference type="EMBL" id="MBC8199697.1"/>
    </source>
</evidence>
<dbReference type="GO" id="GO:0019878">
    <property type="term" value="P:lysine biosynthetic process via aminoadipic acid"/>
    <property type="evidence" value="ECO:0007669"/>
    <property type="project" value="TreeGrafter"/>
</dbReference>
<dbReference type="Gene3D" id="3.90.470.20">
    <property type="entry name" value="4'-phosphopantetheinyl transferase domain"/>
    <property type="match status" value="1"/>
</dbReference>
<name>A0A8J6N814_9BACT</name>
<gene>
    <name evidence="4" type="ORF">H8E80_06600</name>
</gene>
<dbReference type="GO" id="GO:0008897">
    <property type="term" value="F:holo-[acyl-carrier-protein] synthase activity"/>
    <property type="evidence" value="ECO:0007669"/>
    <property type="project" value="InterPro"/>
</dbReference>
<evidence type="ECO:0000256" key="1">
    <source>
        <dbReference type="ARBA" id="ARBA00010990"/>
    </source>
</evidence>
<dbReference type="PANTHER" id="PTHR12215:SF10">
    <property type="entry name" value="L-AMINOADIPATE-SEMIALDEHYDE DEHYDROGENASE-PHOSPHOPANTETHEINYL TRANSFERASE"/>
    <property type="match status" value="1"/>
</dbReference>
<dbReference type="InterPro" id="IPR050559">
    <property type="entry name" value="P-Pant_transferase_sf"/>
</dbReference>
<comment type="similarity">
    <text evidence="1">Belongs to the P-Pant transferase superfamily. Gsp/Sfp/HetI/AcpT family.</text>
</comment>
<dbReference type="AlphaFoldDB" id="A0A8J6N814"/>